<evidence type="ECO:0000256" key="1">
    <source>
        <dbReference type="ARBA" id="ARBA00000022"/>
    </source>
</evidence>
<protein>
    <submittedName>
        <fullName evidence="5">NADAR family protein</fullName>
    </submittedName>
</protein>
<dbReference type="CDD" id="cd15457">
    <property type="entry name" value="NADAR"/>
    <property type="match status" value="1"/>
</dbReference>
<dbReference type="Pfam" id="PF08719">
    <property type="entry name" value="NADAR"/>
    <property type="match status" value="1"/>
</dbReference>
<proteinExistence type="predicted"/>
<evidence type="ECO:0000259" key="4">
    <source>
        <dbReference type="Pfam" id="PF08719"/>
    </source>
</evidence>
<dbReference type="EMBL" id="JADMLG010000010">
    <property type="protein sequence ID" value="MBH0779244.1"/>
    <property type="molecule type" value="Genomic_DNA"/>
</dbReference>
<dbReference type="InterPro" id="IPR012816">
    <property type="entry name" value="NADAR"/>
</dbReference>
<name>A0A931ID49_9NOCA</name>
<organism evidence="5 6">
    <name type="scientific">Nocardia bovistercoris</name>
    <dbReference type="NCBI Taxonomy" id="2785916"/>
    <lineage>
        <taxon>Bacteria</taxon>
        <taxon>Bacillati</taxon>
        <taxon>Actinomycetota</taxon>
        <taxon>Actinomycetes</taxon>
        <taxon>Mycobacteriales</taxon>
        <taxon>Nocardiaceae</taxon>
        <taxon>Nocardia</taxon>
    </lineage>
</organism>
<dbReference type="InterPro" id="IPR037238">
    <property type="entry name" value="YbiA-like_sf"/>
</dbReference>
<feature type="domain" description="NADAR" evidence="4">
    <location>
        <begin position="23"/>
        <end position="182"/>
    </location>
</feature>
<evidence type="ECO:0000313" key="6">
    <source>
        <dbReference type="Proteomes" id="UP000655751"/>
    </source>
</evidence>
<comment type="catalytic activity">
    <reaction evidence="1">
        <text>5-amino-6-(5-phospho-D-ribosylamino)uracil + H2O = 5,6-diaminouracil + D-ribose 5-phosphate</text>
        <dbReference type="Rhea" id="RHEA:55020"/>
        <dbReference type="ChEBI" id="CHEBI:15377"/>
        <dbReference type="ChEBI" id="CHEBI:46252"/>
        <dbReference type="ChEBI" id="CHEBI:58453"/>
        <dbReference type="ChEBI" id="CHEBI:78346"/>
    </reaction>
</comment>
<dbReference type="RefSeq" id="WP_196151562.1">
    <property type="nucleotide sequence ID" value="NZ_JADMLG010000010.1"/>
</dbReference>
<comment type="catalytic activity">
    <reaction evidence="2">
        <text>2,5-diamino-6-hydroxy-4-(5-phosphoribosylamino)-pyrimidine + H2O = 2,5,6-triamino-4-hydroxypyrimidine + D-ribose 5-phosphate</text>
        <dbReference type="Rhea" id="RHEA:23436"/>
        <dbReference type="ChEBI" id="CHEBI:15377"/>
        <dbReference type="ChEBI" id="CHEBI:58614"/>
        <dbReference type="ChEBI" id="CHEBI:78346"/>
        <dbReference type="ChEBI" id="CHEBI:137796"/>
    </reaction>
</comment>
<comment type="caution">
    <text evidence="5">The sequence shown here is derived from an EMBL/GenBank/DDBJ whole genome shotgun (WGS) entry which is preliminary data.</text>
</comment>
<evidence type="ECO:0000256" key="3">
    <source>
        <dbReference type="SAM" id="MobiDB-lite"/>
    </source>
</evidence>
<reference evidence="5" key="1">
    <citation type="submission" date="2020-11" db="EMBL/GenBank/DDBJ databases">
        <title>Nocardia NEAU-351.nov., a novel actinomycete isolated from the cow dung.</title>
        <authorList>
            <person name="Zhang X."/>
        </authorList>
    </citation>
    <scope>NUCLEOTIDE SEQUENCE</scope>
    <source>
        <strain evidence="5">NEAU-351</strain>
    </source>
</reference>
<accession>A0A931ID49</accession>
<evidence type="ECO:0000313" key="5">
    <source>
        <dbReference type="EMBL" id="MBH0779244.1"/>
    </source>
</evidence>
<keyword evidence="6" id="KW-1185">Reference proteome</keyword>
<dbReference type="Proteomes" id="UP000655751">
    <property type="component" value="Unassembled WGS sequence"/>
</dbReference>
<dbReference type="Gene3D" id="1.10.357.40">
    <property type="entry name" value="YbiA-like"/>
    <property type="match status" value="1"/>
</dbReference>
<gene>
    <name evidence="5" type="ORF">IT779_23530</name>
</gene>
<dbReference type="NCBIfam" id="TIGR02464">
    <property type="entry name" value="ribofla_fusion"/>
    <property type="match status" value="1"/>
</dbReference>
<feature type="region of interest" description="Disordered" evidence="3">
    <location>
        <begin position="183"/>
        <end position="208"/>
    </location>
</feature>
<dbReference type="SUPFAM" id="SSF143990">
    <property type="entry name" value="YbiA-like"/>
    <property type="match status" value="1"/>
</dbReference>
<evidence type="ECO:0000256" key="2">
    <source>
        <dbReference type="ARBA" id="ARBA00000751"/>
    </source>
</evidence>
<sequence>MDASSVEELVALLDAGASVKYLYFWGHRPQRDGSVGQGCLSQWWPVEFTADGNTFATAEHYMMWRKAMLFGDEDAAGRVLAARHPKRAKEIGREVRDYDESLWCAHRFDIVVAGNTAKFGQHPELGDYLLRTGDRVVVEASPVDRIWGIGAAADDPVAQDPRRWPGTNLLGFALMRTRTALRASAARRPESEAGRSPVRAAELAPDVT</sequence>
<dbReference type="AlphaFoldDB" id="A0A931ID49"/>